<reference evidence="1 2" key="1">
    <citation type="submission" date="2019-09" db="EMBL/GenBank/DDBJ databases">
        <authorList>
            <person name="Chen X.-Y."/>
        </authorList>
    </citation>
    <scope>NUCLEOTIDE SEQUENCE [LARGE SCALE GENOMIC DNA]</scope>
    <source>
        <strain evidence="1 2">NY5</strain>
    </source>
</reference>
<dbReference type="Proteomes" id="UP000323708">
    <property type="component" value="Unassembled WGS sequence"/>
</dbReference>
<evidence type="ECO:0008006" key="3">
    <source>
        <dbReference type="Google" id="ProtNLM"/>
    </source>
</evidence>
<comment type="caution">
    <text evidence="1">The sequence shown here is derived from an EMBL/GenBank/DDBJ whole genome shotgun (WGS) entry which is preliminary data.</text>
</comment>
<evidence type="ECO:0000313" key="1">
    <source>
        <dbReference type="EMBL" id="KAA1189609.1"/>
    </source>
</evidence>
<dbReference type="RefSeq" id="WP_149612219.1">
    <property type="nucleotide sequence ID" value="NZ_VTUX01000007.1"/>
</dbReference>
<gene>
    <name evidence="1" type="ORF">F0M18_14765</name>
</gene>
<keyword evidence="2" id="KW-1185">Reference proteome</keyword>
<accession>A0A5B0WUQ9</accession>
<organism evidence="1 2">
    <name type="scientific">Pseudohalioglobus sediminis</name>
    <dbReference type="NCBI Taxonomy" id="2606449"/>
    <lineage>
        <taxon>Bacteria</taxon>
        <taxon>Pseudomonadati</taxon>
        <taxon>Pseudomonadota</taxon>
        <taxon>Gammaproteobacteria</taxon>
        <taxon>Cellvibrionales</taxon>
        <taxon>Halieaceae</taxon>
        <taxon>Pseudohalioglobus</taxon>
    </lineage>
</organism>
<dbReference type="AlphaFoldDB" id="A0A5B0WUQ9"/>
<proteinExistence type="predicted"/>
<protein>
    <recommendedName>
        <fullName evidence="3">Fatty acid desaturase domain-containing protein</fullName>
    </recommendedName>
</protein>
<name>A0A5B0WUQ9_9GAMM</name>
<evidence type="ECO:0000313" key="2">
    <source>
        <dbReference type="Proteomes" id="UP000323708"/>
    </source>
</evidence>
<dbReference type="EMBL" id="VTUX01000007">
    <property type="protein sequence ID" value="KAA1189609.1"/>
    <property type="molecule type" value="Genomic_DNA"/>
</dbReference>
<sequence>MASTMCMVWEWLLTPPLVYHNYHLIHHLYPPLPFHKMHKVWYLKYDQLNAHDVSYQTAFTMTPANIELHRNFHQR</sequence>